<organism evidence="2 3">
    <name type="scientific">Campylobacter geochelonis</name>
    <dbReference type="NCBI Taxonomy" id="1780362"/>
    <lineage>
        <taxon>Bacteria</taxon>
        <taxon>Pseudomonadati</taxon>
        <taxon>Campylobacterota</taxon>
        <taxon>Epsilonproteobacteria</taxon>
        <taxon>Campylobacterales</taxon>
        <taxon>Campylobacteraceae</taxon>
        <taxon>Campylobacter</taxon>
    </lineage>
</organism>
<keyword evidence="3" id="KW-1185">Reference proteome</keyword>
<dbReference type="OrthoDB" id="9790700at2"/>
<evidence type="ECO:0000313" key="3">
    <source>
        <dbReference type="Proteomes" id="UP000069632"/>
    </source>
</evidence>
<accession>A0A128EDJ7</accession>
<dbReference type="CDD" id="cd02440">
    <property type="entry name" value="AdoMet_MTases"/>
    <property type="match status" value="1"/>
</dbReference>
<dbReference type="InterPro" id="IPR029063">
    <property type="entry name" value="SAM-dependent_MTases_sf"/>
</dbReference>
<dbReference type="AlphaFoldDB" id="A0A128EDJ7"/>
<dbReference type="Gene3D" id="3.40.50.150">
    <property type="entry name" value="Vaccinia Virus protein VP39"/>
    <property type="match status" value="1"/>
</dbReference>
<evidence type="ECO:0000313" key="2">
    <source>
        <dbReference type="EMBL" id="CZE46178.1"/>
    </source>
</evidence>
<keyword evidence="2" id="KW-0282">Flagellum</keyword>
<dbReference type="EMBL" id="FIZP01000001">
    <property type="protein sequence ID" value="CZE46178.1"/>
    <property type="molecule type" value="Genomic_DNA"/>
</dbReference>
<proteinExistence type="predicted"/>
<keyword evidence="2" id="KW-0969">Cilium</keyword>
<dbReference type="RefSeq" id="WP_075531300.1">
    <property type="nucleotide sequence ID" value="NZ_CP053844.1"/>
</dbReference>
<keyword evidence="2" id="KW-0966">Cell projection</keyword>
<feature type="domain" description="Methyltransferase" evidence="1">
    <location>
        <begin position="46"/>
        <end position="117"/>
    </location>
</feature>
<dbReference type="SUPFAM" id="SSF53335">
    <property type="entry name" value="S-adenosyl-L-methionine-dependent methyltransferases"/>
    <property type="match status" value="1"/>
</dbReference>
<sequence>MNVYNSAWDKKSKKYNKFDGNLSPFQKEFFEILAKFGIEFKDKTLVDIGCGTGVYSLFLAGICKSVLGVDGSSGMLEELAKKANEFEIKNIRTIHANFDEFCTDESFDIAFLTMSPALKNEVDFKKFISLATKRIYLNWEKPRHSSMLEPFFAKFGKSGWENVTKTLKNYLEDKNIAYKTEILDEKRVACRTFDEAYENVLWHLQINGFEYDKIEIRAMLEKQCDNGVVKDEIISQMRVLVF</sequence>
<name>A0A128EDJ7_9BACT</name>
<dbReference type="InterPro" id="IPR041698">
    <property type="entry name" value="Methyltransf_25"/>
</dbReference>
<gene>
    <name evidence="2" type="primary">flgB</name>
    <name evidence="2" type="ORF">ERS672216_00236</name>
</gene>
<dbReference type="Pfam" id="PF13649">
    <property type="entry name" value="Methyltransf_25"/>
    <property type="match status" value="1"/>
</dbReference>
<evidence type="ECO:0000259" key="1">
    <source>
        <dbReference type="Pfam" id="PF13649"/>
    </source>
</evidence>
<dbReference type="Proteomes" id="UP000069632">
    <property type="component" value="Unassembled WGS sequence"/>
</dbReference>
<protein>
    <submittedName>
        <fullName evidence="2">Flagellar basal-body rod protein</fullName>
    </submittedName>
</protein>
<reference evidence="2 3" key="1">
    <citation type="submission" date="2016-02" db="EMBL/GenBank/DDBJ databases">
        <authorList>
            <consortium name="Pathogen Informatics"/>
        </authorList>
    </citation>
    <scope>NUCLEOTIDE SEQUENCE [LARGE SCALE GENOMIC DNA]</scope>
    <source>
        <strain evidence="2 3">RC20</strain>
    </source>
</reference>